<sequence length="166" mass="19059">MKFIYCPICGKELDEKSIGDEGLVRYCIDCDKPYFDGPASCVEVLVINENNQILLLKQNYISKTHWGVVSGYVSNGETLEETVIREVLEETGQQVEKMLYVESYYFKPNELIMAGFIAFVKAKPFNNSNEVDDIMWCEIDEVNKYIARVNNMSGIHFDNSMKLLNL</sequence>
<dbReference type="STRING" id="318464.IO99_07440"/>
<dbReference type="EC" id="3.6.1.22" evidence="2"/>
<dbReference type="CDD" id="cd03429">
    <property type="entry name" value="NUDIX_NADH_pyrophosphatase_Nudt13"/>
    <property type="match status" value="1"/>
</dbReference>
<evidence type="ECO:0000256" key="2">
    <source>
        <dbReference type="ARBA" id="ARBA00012381"/>
    </source>
</evidence>
<organism evidence="8 9">
    <name type="scientific">Clostridium sulfidigenes</name>
    <dbReference type="NCBI Taxonomy" id="318464"/>
    <lineage>
        <taxon>Bacteria</taxon>
        <taxon>Bacillati</taxon>
        <taxon>Bacillota</taxon>
        <taxon>Clostridia</taxon>
        <taxon>Eubacteriales</taxon>
        <taxon>Clostridiaceae</taxon>
        <taxon>Clostridium</taxon>
    </lineage>
</organism>
<keyword evidence="9" id="KW-1185">Reference proteome</keyword>
<dbReference type="PROSITE" id="PS51462">
    <property type="entry name" value="NUDIX"/>
    <property type="match status" value="1"/>
</dbReference>
<dbReference type="GO" id="GO:0019677">
    <property type="term" value="P:NAD+ catabolic process"/>
    <property type="evidence" value="ECO:0007669"/>
    <property type="project" value="TreeGrafter"/>
</dbReference>
<dbReference type="GO" id="GO:0006742">
    <property type="term" value="P:NADP+ catabolic process"/>
    <property type="evidence" value="ECO:0007669"/>
    <property type="project" value="TreeGrafter"/>
</dbReference>
<dbReference type="PANTHER" id="PTHR42904:SF12">
    <property type="entry name" value="ADP-RIBOSE PYROPHOSPHATASE-RELATED"/>
    <property type="match status" value="1"/>
</dbReference>
<comment type="caution">
    <text evidence="8">The sequence shown here is derived from an EMBL/GenBank/DDBJ whole genome shotgun (WGS) entry which is preliminary data.</text>
</comment>
<evidence type="ECO:0000256" key="4">
    <source>
        <dbReference type="ARBA" id="ARBA00022801"/>
    </source>
</evidence>
<evidence type="ECO:0000256" key="3">
    <source>
        <dbReference type="ARBA" id="ARBA00022723"/>
    </source>
</evidence>
<evidence type="ECO:0000259" key="7">
    <source>
        <dbReference type="PROSITE" id="PS51462"/>
    </source>
</evidence>
<dbReference type="Gene3D" id="3.90.79.10">
    <property type="entry name" value="Nucleoside Triphosphate Pyrophosphohydrolase"/>
    <property type="match status" value="1"/>
</dbReference>
<dbReference type="eggNOG" id="COG2816">
    <property type="taxonomic scope" value="Bacteria"/>
</dbReference>
<dbReference type="InterPro" id="IPR020084">
    <property type="entry name" value="NUDIX_hydrolase_CS"/>
</dbReference>
<feature type="domain" description="Nudix hydrolase" evidence="7">
    <location>
        <begin position="37"/>
        <end position="162"/>
    </location>
</feature>
<dbReference type="InterPro" id="IPR000086">
    <property type="entry name" value="NUDIX_hydrolase_dom"/>
</dbReference>
<keyword evidence="3" id="KW-0479">Metal-binding</keyword>
<dbReference type="PANTHER" id="PTHR42904">
    <property type="entry name" value="NUDIX HYDROLASE, NUDC SUBFAMILY"/>
    <property type="match status" value="1"/>
</dbReference>
<evidence type="ECO:0000256" key="5">
    <source>
        <dbReference type="ARBA" id="ARBA00022842"/>
    </source>
</evidence>
<keyword evidence="6" id="KW-0520">NAD</keyword>
<dbReference type="Proteomes" id="UP000028542">
    <property type="component" value="Unassembled WGS sequence"/>
</dbReference>
<evidence type="ECO:0000256" key="6">
    <source>
        <dbReference type="ARBA" id="ARBA00023027"/>
    </source>
</evidence>
<evidence type="ECO:0000256" key="1">
    <source>
        <dbReference type="ARBA" id="ARBA00001946"/>
    </source>
</evidence>
<accession>A0A084JDN3</accession>
<dbReference type="GO" id="GO:0046872">
    <property type="term" value="F:metal ion binding"/>
    <property type="evidence" value="ECO:0007669"/>
    <property type="project" value="UniProtKB-KW"/>
</dbReference>
<proteinExistence type="predicted"/>
<keyword evidence="4 8" id="KW-0378">Hydrolase</keyword>
<dbReference type="SUPFAM" id="SSF55811">
    <property type="entry name" value="Nudix"/>
    <property type="match status" value="1"/>
</dbReference>
<keyword evidence="5" id="KW-0460">Magnesium</keyword>
<dbReference type="InterPro" id="IPR049734">
    <property type="entry name" value="NudC-like_C"/>
</dbReference>
<dbReference type="GO" id="GO:0035529">
    <property type="term" value="F:NADH pyrophosphatase activity"/>
    <property type="evidence" value="ECO:0007669"/>
    <property type="project" value="TreeGrafter"/>
</dbReference>
<dbReference type="GO" id="GO:0005829">
    <property type="term" value="C:cytosol"/>
    <property type="evidence" value="ECO:0007669"/>
    <property type="project" value="TreeGrafter"/>
</dbReference>
<evidence type="ECO:0000313" key="9">
    <source>
        <dbReference type="Proteomes" id="UP000028542"/>
    </source>
</evidence>
<protein>
    <recommendedName>
        <fullName evidence="2">NAD(+) diphosphatase</fullName>
        <ecNumber evidence="2">3.6.1.22</ecNumber>
    </recommendedName>
</protein>
<gene>
    <name evidence="8" type="ORF">IO99_07440</name>
</gene>
<dbReference type="InterPro" id="IPR015797">
    <property type="entry name" value="NUDIX_hydrolase-like_dom_sf"/>
</dbReference>
<comment type="cofactor">
    <cofactor evidence="1">
        <name>Mg(2+)</name>
        <dbReference type="ChEBI" id="CHEBI:18420"/>
    </cofactor>
</comment>
<reference evidence="8 9" key="1">
    <citation type="submission" date="2014-07" db="EMBL/GenBank/DDBJ databases">
        <title>Draft genome of Clostridium sulfidigenes 113A isolated from sediments associated with methane hydrate from Krishna Godavari basin.</title>
        <authorList>
            <person name="Honkalas V.S."/>
            <person name="Dabir A.P."/>
            <person name="Arora P."/>
            <person name="Dhakephalkar P.K."/>
        </authorList>
    </citation>
    <scope>NUCLEOTIDE SEQUENCE [LARGE SCALE GENOMIC DNA]</scope>
    <source>
        <strain evidence="8 9">113A</strain>
    </source>
</reference>
<dbReference type="InterPro" id="IPR050241">
    <property type="entry name" value="NAD-cap_RNA_hydrolase_NudC"/>
</dbReference>
<dbReference type="AlphaFoldDB" id="A0A084JDN3"/>
<evidence type="ECO:0000313" key="8">
    <source>
        <dbReference type="EMBL" id="KEZ87067.1"/>
    </source>
</evidence>
<dbReference type="EMBL" id="JPMD01000015">
    <property type="protein sequence ID" value="KEZ87067.1"/>
    <property type="molecule type" value="Genomic_DNA"/>
</dbReference>
<name>A0A084JDN3_9CLOT</name>
<dbReference type="Pfam" id="PF00293">
    <property type="entry name" value="NUDIX"/>
    <property type="match status" value="1"/>
</dbReference>
<dbReference type="RefSeq" id="WP_035131802.1">
    <property type="nucleotide sequence ID" value="NZ_JPMD01000015.1"/>
</dbReference>
<dbReference type="PROSITE" id="PS00893">
    <property type="entry name" value="NUDIX_BOX"/>
    <property type="match status" value="1"/>
</dbReference>